<evidence type="ECO:0000256" key="5">
    <source>
        <dbReference type="ARBA" id="ARBA00023136"/>
    </source>
</evidence>
<evidence type="ECO:0000256" key="6">
    <source>
        <dbReference type="SAM" id="MobiDB-lite"/>
    </source>
</evidence>
<evidence type="ECO:0000256" key="2">
    <source>
        <dbReference type="ARBA" id="ARBA00008816"/>
    </source>
</evidence>
<feature type="transmembrane region" description="Helical" evidence="7">
    <location>
        <begin position="180"/>
        <end position="201"/>
    </location>
</feature>
<dbReference type="EMBL" id="CAJPEV010000266">
    <property type="protein sequence ID" value="CAG0883182.1"/>
    <property type="molecule type" value="Genomic_DNA"/>
</dbReference>
<dbReference type="Pfam" id="PF01569">
    <property type="entry name" value="PAP2"/>
    <property type="match status" value="1"/>
</dbReference>
<proteinExistence type="inferred from homology"/>
<evidence type="ECO:0000256" key="4">
    <source>
        <dbReference type="ARBA" id="ARBA00022989"/>
    </source>
</evidence>
<dbReference type="EMBL" id="LR899783">
    <property type="protein sequence ID" value="CAD7242430.1"/>
    <property type="molecule type" value="Genomic_DNA"/>
</dbReference>
<dbReference type="Proteomes" id="UP000677054">
    <property type="component" value="Unassembled WGS sequence"/>
</dbReference>
<evidence type="ECO:0000259" key="8">
    <source>
        <dbReference type="SMART" id="SM00014"/>
    </source>
</evidence>
<evidence type="ECO:0000256" key="3">
    <source>
        <dbReference type="ARBA" id="ARBA00022692"/>
    </source>
</evidence>
<dbReference type="Gene3D" id="1.20.144.10">
    <property type="entry name" value="Phosphatidic acid phosphatase type 2/haloperoxidase"/>
    <property type="match status" value="1"/>
</dbReference>
<reference evidence="9" key="1">
    <citation type="submission" date="2020-11" db="EMBL/GenBank/DDBJ databases">
        <authorList>
            <person name="Tran Van P."/>
        </authorList>
    </citation>
    <scope>NUCLEOTIDE SEQUENCE</scope>
</reference>
<feature type="domain" description="Phosphatidic acid phosphatase type 2/haloperoxidase" evidence="8">
    <location>
        <begin position="63"/>
        <end position="195"/>
    </location>
</feature>
<feature type="region of interest" description="Disordered" evidence="6">
    <location>
        <begin position="225"/>
        <end position="265"/>
    </location>
</feature>
<evidence type="ECO:0000313" key="9">
    <source>
        <dbReference type="EMBL" id="CAD7242430.1"/>
    </source>
</evidence>
<dbReference type="GO" id="GO:0008195">
    <property type="term" value="F:phosphatidate phosphatase activity"/>
    <property type="evidence" value="ECO:0007669"/>
    <property type="project" value="TreeGrafter"/>
</dbReference>
<dbReference type="InterPro" id="IPR043216">
    <property type="entry name" value="PAP-like"/>
</dbReference>
<dbReference type="AlphaFoldDB" id="A0A7R8X1W2"/>
<evidence type="ECO:0000256" key="1">
    <source>
        <dbReference type="ARBA" id="ARBA00004141"/>
    </source>
</evidence>
<dbReference type="GO" id="GO:0046839">
    <property type="term" value="P:phospholipid dephosphorylation"/>
    <property type="evidence" value="ECO:0007669"/>
    <property type="project" value="TreeGrafter"/>
</dbReference>
<feature type="transmembrane region" description="Helical" evidence="7">
    <location>
        <begin position="152"/>
        <end position="168"/>
    </location>
</feature>
<dbReference type="InterPro" id="IPR000326">
    <property type="entry name" value="PAP2/HPO"/>
</dbReference>
<keyword evidence="10" id="KW-1185">Reference proteome</keyword>
<dbReference type="PANTHER" id="PTHR10165">
    <property type="entry name" value="LIPID PHOSPHATE PHOSPHATASE"/>
    <property type="match status" value="1"/>
</dbReference>
<sequence length="265" mass="29590">MSIPNIAKNQAILNISETSILVVSFLLPLLLIFIGQFLEYVVYQVTRRGPGTESIVMRTFHILGLFLLGIFGTSLILDSMKRMYSYPRPYMGITCGNSSIPNSCWIEPSCGLFHDWTSFPSHNAGISFFALLFLSLYVYHHHLARSWKIARTVFMGGLILMALVFGASRIQLHENHHQDVWVGSVIGGALALAIMITLRGGKDEDATMERMRRILESPRMIPPVSLSKPPVGMEDPDAMGFTNPAYLRDPSRRPAPGHGFPNNQQ</sequence>
<dbReference type="GO" id="GO:0005886">
    <property type="term" value="C:plasma membrane"/>
    <property type="evidence" value="ECO:0007669"/>
    <property type="project" value="TreeGrafter"/>
</dbReference>
<keyword evidence="5 7" id="KW-0472">Membrane</keyword>
<evidence type="ECO:0000313" key="10">
    <source>
        <dbReference type="Proteomes" id="UP000677054"/>
    </source>
</evidence>
<protein>
    <recommendedName>
        <fullName evidence="8">Phosphatidic acid phosphatase type 2/haloperoxidase domain-containing protein</fullName>
    </recommendedName>
</protein>
<feature type="transmembrane region" description="Helical" evidence="7">
    <location>
        <begin position="55"/>
        <end position="77"/>
    </location>
</feature>
<dbReference type="PANTHER" id="PTHR10165:SF114">
    <property type="entry name" value="PHOSPHATIDIC ACID PHOSPHATASE TYPE 2_HALOPEROXIDASE DOMAIN-CONTAINING PROTEIN"/>
    <property type="match status" value="1"/>
</dbReference>
<evidence type="ECO:0000256" key="7">
    <source>
        <dbReference type="SAM" id="Phobius"/>
    </source>
</evidence>
<keyword evidence="4 7" id="KW-1133">Transmembrane helix</keyword>
<accession>A0A7R8X1W2</accession>
<dbReference type="OrthoDB" id="8907274at2759"/>
<dbReference type="SUPFAM" id="SSF48317">
    <property type="entry name" value="Acid phosphatase/Vanadium-dependent haloperoxidase"/>
    <property type="match status" value="1"/>
</dbReference>
<dbReference type="SMART" id="SM00014">
    <property type="entry name" value="acidPPc"/>
    <property type="match status" value="1"/>
</dbReference>
<name>A0A7R8X1W2_9CRUS</name>
<comment type="subcellular location">
    <subcellularLocation>
        <location evidence="1">Membrane</location>
        <topology evidence="1">Multi-pass membrane protein</topology>
    </subcellularLocation>
</comment>
<dbReference type="InterPro" id="IPR036938">
    <property type="entry name" value="PAP2/HPO_sf"/>
</dbReference>
<dbReference type="GO" id="GO:0006644">
    <property type="term" value="P:phospholipid metabolic process"/>
    <property type="evidence" value="ECO:0007669"/>
    <property type="project" value="InterPro"/>
</dbReference>
<organism evidence="9">
    <name type="scientific">Darwinula stevensoni</name>
    <dbReference type="NCBI Taxonomy" id="69355"/>
    <lineage>
        <taxon>Eukaryota</taxon>
        <taxon>Metazoa</taxon>
        <taxon>Ecdysozoa</taxon>
        <taxon>Arthropoda</taxon>
        <taxon>Crustacea</taxon>
        <taxon>Oligostraca</taxon>
        <taxon>Ostracoda</taxon>
        <taxon>Podocopa</taxon>
        <taxon>Podocopida</taxon>
        <taxon>Darwinulocopina</taxon>
        <taxon>Darwinuloidea</taxon>
        <taxon>Darwinulidae</taxon>
        <taxon>Darwinula</taxon>
    </lineage>
</organism>
<dbReference type="GO" id="GO:0007165">
    <property type="term" value="P:signal transduction"/>
    <property type="evidence" value="ECO:0007669"/>
    <property type="project" value="TreeGrafter"/>
</dbReference>
<feature type="transmembrane region" description="Helical" evidence="7">
    <location>
        <begin position="122"/>
        <end position="140"/>
    </location>
</feature>
<comment type="similarity">
    <text evidence="2">Belongs to the PA-phosphatase related phosphoesterase family.</text>
</comment>
<gene>
    <name evidence="9" type="ORF">DSTB1V02_LOCUS2396</name>
</gene>
<keyword evidence="3 7" id="KW-0812">Transmembrane</keyword>
<feature type="transmembrane region" description="Helical" evidence="7">
    <location>
        <begin position="20"/>
        <end position="43"/>
    </location>
</feature>